<dbReference type="RefSeq" id="XP_056786730.1">
    <property type="nucleotide sequence ID" value="XM_056937638.1"/>
</dbReference>
<dbReference type="GeneID" id="81627888"/>
<keyword evidence="3" id="KW-1185">Reference proteome</keyword>
<evidence type="ECO:0000313" key="2">
    <source>
        <dbReference type="EMBL" id="KAJ5474972.1"/>
    </source>
</evidence>
<evidence type="ECO:0000256" key="1">
    <source>
        <dbReference type="SAM" id="Phobius"/>
    </source>
</evidence>
<evidence type="ECO:0000313" key="3">
    <source>
        <dbReference type="Proteomes" id="UP001148312"/>
    </source>
</evidence>
<keyword evidence="1" id="KW-0472">Membrane</keyword>
<gene>
    <name evidence="2" type="ORF">N7539_008038</name>
</gene>
<comment type="caution">
    <text evidence="2">The sequence shown here is derived from an EMBL/GenBank/DDBJ whole genome shotgun (WGS) entry which is preliminary data.</text>
</comment>
<reference evidence="2" key="2">
    <citation type="journal article" date="2023" name="IMA Fungus">
        <title>Comparative genomic study of the Penicillium genus elucidates a diverse pangenome and 15 lateral gene transfer events.</title>
        <authorList>
            <person name="Petersen C."/>
            <person name="Sorensen T."/>
            <person name="Nielsen M.R."/>
            <person name="Sondergaard T.E."/>
            <person name="Sorensen J.L."/>
            <person name="Fitzpatrick D.A."/>
            <person name="Frisvad J.C."/>
            <person name="Nielsen K.L."/>
        </authorList>
    </citation>
    <scope>NUCLEOTIDE SEQUENCE</scope>
    <source>
        <strain evidence="2">IBT 30728</strain>
    </source>
</reference>
<dbReference type="AlphaFoldDB" id="A0A9X0BN98"/>
<keyword evidence="1" id="KW-0812">Transmembrane</keyword>
<dbReference type="EMBL" id="JAPWDQ010000012">
    <property type="protein sequence ID" value="KAJ5474972.1"/>
    <property type="molecule type" value="Genomic_DNA"/>
</dbReference>
<keyword evidence="1" id="KW-1133">Transmembrane helix</keyword>
<reference evidence="2" key="1">
    <citation type="submission" date="2022-12" db="EMBL/GenBank/DDBJ databases">
        <authorList>
            <person name="Petersen C."/>
        </authorList>
    </citation>
    <scope>NUCLEOTIDE SEQUENCE</scope>
    <source>
        <strain evidence="2">IBT 30728</strain>
    </source>
</reference>
<proteinExistence type="predicted"/>
<accession>A0A9X0BN98</accession>
<name>A0A9X0BN98_9EURO</name>
<feature type="transmembrane region" description="Helical" evidence="1">
    <location>
        <begin position="27"/>
        <end position="54"/>
    </location>
</feature>
<organism evidence="2 3">
    <name type="scientific">Penicillium diatomitis</name>
    <dbReference type="NCBI Taxonomy" id="2819901"/>
    <lineage>
        <taxon>Eukaryota</taxon>
        <taxon>Fungi</taxon>
        <taxon>Dikarya</taxon>
        <taxon>Ascomycota</taxon>
        <taxon>Pezizomycotina</taxon>
        <taxon>Eurotiomycetes</taxon>
        <taxon>Eurotiomycetidae</taxon>
        <taxon>Eurotiales</taxon>
        <taxon>Aspergillaceae</taxon>
        <taxon>Penicillium</taxon>
    </lineage>
</organism>
<protein>
    <submittedName>
        <fullName evidence="2">Uncharacterized protein</fullName>
    </submittedName>
</protein>
<dbReference type="Proteomes" id="UP001148312">
    <property type="component" value="Unassembled WGS sequence"/>
</dbReference>
<sequence length="160" mass="17961">MHSNATYTGTVFSVIHRLHDSYVKANLVWLSIGLIVTLLLVINVAILVSLVNVFNGVMDLEKQPAVEDMEAQGNEDVAASTKELEIDDFLKQGMECHFKTEFPVSFSRGLTICLTVHAAVPDRCAEQPFSWVEITWTLSPEERRDAVIREARGWSRSLNI</sequence>